<keyword evidence="1" id="KW-1133">Transmembrane helix</keyword>
<comment type="caution">
    <text evidence="2">The sequence shown here is derived from an EMBL/GenBank/DDBJ whole genome shotgun (WGS) entry which is preliminary data.</text>
</comment>
<feature type="transmembrane region" description="Helical" evidence="1">
    <location>
        <begin position="12"/>
        <end position="31"/>
    </location>
</feature>
<keyword evidence="3" id="KW-1185">Reference proteome</keyword>
<gene>
    <name evidence="2" type="ORF">EDC28_107161</name>
</gene>
<dbReference type="EMBL" id="RJUL01000007">
    <property type="protein sequence ID" value="ROQ24279.1"/>
    <property type="molecule type" value="Genomic_DNA"/>
</dbReference>
<accession>A0A3N1P895</accession>
<feature type="transmembrane region" description="Helical" evidence="1">
    <location>
        <begin position="37"/>
        <end position="54"/>
    </location>
</feature>
<sequence length="64" mass="7379">MKNWLQRLKLDYFETLTLLSMSFVLLVVAVLEASVAAWLPLAVIFAISACWFGYQHLLRRGRAH</sequence>
<dbReference type="AlphaFoldDB" id="A0A3N1P895"/>
<keyword evidence="1" id="KW-0812">Transmembrane</keyword>
<protein>
    <submittedName>
        <fullName evidence="2">Uncharacterized protein</fullName>
    </submittedName>
</protein>
<dbReference type="Proteomes" id="UP000268033">
    <property type="component" value="Unassembled WGS sequence"/>
</dbReference>
<proteinExistence type="predicted"/>
<name>A0A3N1P895_9GAMM</name>
<evidence type="ECO:0000256" key="1">
    <source>
        <dbReference type="SAM" id="Phobius"/>
    </source>
</evidence>
<dbReference type="RefSeq" id="WP_148049857.1">
    <property type="nucleotide sequence ID" value="NZ_LFWC01000010.1"/>
</dbReference>
<evidence type="ECO:0000313" key="3">
    <source>
        <dbReference type="Proteomes" id="UP000268033"/>
    </source>
</evidence>
<dbReference type="STRING" id="584787.GCA_001247655_00645"/>
<organism evidence="2 3">
    <name type="scientific">Gallaecimonas pentaromativorans</name>
    <dbReference type="NCBI Taxonomy" id="584787"/>
    <lineage>
        <taxon>Bacteria</taxon>
        <taxon>Pseudomonadati</taxon>
        <taxon>Pseudomonadota</taxon>
        <taxon>Gammaproteobacteria</taxon>
        <taxon>Enterobacterales</taxon>
        <taxon>Gallaecimonadaceae</taxon>
        <taxon>Gallaecimonas</taxon>
    </lineage>
</organism>
<evidence type="ECO:0000313" key="2">
    <source>
        <dbReference type="EMBL" id="ROQ24279.1"/>
    </source>
</evidence>
<keyword evidence="1" id="KW-0472">Membrane</keyword>
<reference evidence="2 3" key="1">
    <citation type="submission" date="2018-11" db="EMBL/GenBank/DDBJ databases">
        <title>Genomic Encyclopedia of Type Strains, Phase IV (KMG-IV): sequencing the most valuable type-strain genomes for metagenomic binning, comparative biology and taxonomic classification.</title>
        <authorList>
            <person name="Goeker M."/>
        </authorList>
    </citation>
    <scope>NUCLEOTIDE SEQUENCE [LARGE SCALE GENOMIC DNA]</scope>
    <source>
        <strain evidence="2 3">DSM 21945</strain>
    </source>
</reference>